<dbReference type="RefSeq" id="WP_145844685.1">
    <property type="nucleotide sequence ID" value="NZ_CP042239.1"/>
</dbReference>
<organism evidence="2 3">
    <name type="scientific">Sphingomonas suaedae</name>
    <dbReference type="NCBI Taxonomy" id="2599297"/>
    <lineage>
        <taxon>Bacteria</taxon>
        <taxon>Pseudomonadati</taxon>
        <taxon>Pseudomonadota</taxon>
        <taxon>Alphaproteobacteria</taxon>
        <taxon>Sphingomonadales</taxon>
        <taxon>Sphingomonadaceae</taxon>
        <taxon>Sphingomonas</taxon>
    </lineage>
</organism>
<dbReference type="KEGG" id="ssua:FPZ54_02310"/>
<accession>A0A518RC07</accession>
<dbReference type="Proteomes" id="UP000318055">
    <property type="component" value="Chromosome"/>
</dbReference>
<feature type="region of interest" description="Disordered" evidence="1">
    <location>
        <begin position="92"/>
        <end position="117"/>
    </location>
</feature>
<sequence>MTDTPPPSLSEAEARSRNARERLFGTLGAIQHKLNPMTLAQDAVENVAIGVARDTVATVRANPRTVATVAGAALLFLARKPLARLLIGGATAASRASLKKRNSTSKSTPHPKKGSRS</sequence>
<proteinExistence type="predicted"/>
<evidence type="ECO:0000313" key="2">
    <source>
        <dbReference type="EMBL" id="QDX24978.1"/>
    </source>
</evidence>
<dbReference type="EMBL" id="CP042239">
    <property type="protein sequence ID" value="QDX24978.1"/>
    <property type="molecule type" value="Genomic_DNA"/>
</dbReference>
<name>A0A518RC07_9SPHN</name>
<dbReference type="OrthoDB" id="7571975at2"/>
<protein>
    <submittedName>
        <fullName evidence="2">Phosphatase</fullName>
    </submittedName>
</protein>
<dbReference type="AlphaFoldDB" id="A0A518RC07"/>
<feature type="compositionally biased region" description="Basic residues" evidence="1">
    <location>
        <begin position="97"/>
        <end position="117"/>
    </location>
</feature>
<evidence type="ECO:0000313" key="3">
    <source>
        <dbReference type="Proteomes" id="UP000318055"/>
    </source>
</evidence>
<gene>
    <name evidence="2" type="ORF">FPZ54_02310</name>
</gene>
<reference evidence="2 3" key="1">
    <citation type="submission" date="2019-07" db="EMBL/GenBank/DDBJ databases">
        <title>Sphingomonas alkalisoli sp. nov., isolated from rhizosphere soil of Suaedae salsa.</title>
        <authorList>
            <person name="Zhang H."/>
            <person name="Xu L."/>
            <person name="Zhang J.-X."/>
            <person name="Sun J.-Q."/>
        </authorList>
    </citation>
    <scope>NUCLEOTIDE SEQUENCE [LARGE SCALE GENOMIC DNA]</scope>
    <source>
        <strain evidence="2 3">XS-10</strain>
    </source>
</reference>
<evidence type="ECO:0000256" key="1">
    <source>
        <dbReference type="SAM" id="MobiDB-lite"/>
    </source>
</evidence>
<keyword evidence="3" id="KW-1185">Reference proteome</keyword>